<dbReference type="InterPro" id="IPR050549">
    <property type="entry name" value="MFS_Trehalose_Transporter"/>
</dbReference>
<feature type="transmembrane region" description="Helical" evidence="6">
    <location>
        <begin position="43"/>
        <end position="65"/>
    </location>
</feature>
<name>A0A482VZ67_ASBVE</name>
<keyword evidence="4 6" id="KW-0472">Membrane</keyword>
<dbReference type="InterPro" id="IPR003663">
    <property type="entry name" value="Sugar/inositol_transpt"/>
</dbReference>
<comment type="caution">
    <text evidence="8">The sequence shown here is derived from an EMBL/GenBank/DDBJ whole genome shotgun (WGS) entry which is preliminary data.</text>
</comment>
<feature type="domain" description="Major facilitator superfamily (MFS) profile" evidence="7">
    <location>
        <begin position="43"/>
        <end position="454"/>
    </location>
</feature>
<accession>A0A482VZ67</accession>
<evidence type="ECO:0000259" key="7">
    <source>
        <dbReference type="PROSITE" id="PS50850"/>
    </source>
</evidence>
<keyword evidence="5" id="KW-0325">Glycoprotein</keyword>
<feature type="transmembrane region" description="Helical" evidence="6">
    <location>
        <begin position="266"/>
        <end position="289"/>
    </location>
</feature>
<feature type="transmembrane region" description="Helical" evidence="6">
    <location>
        <begin position="170"/>
        <end position="188"/>
    </location>
</feature>
<dbReference type="Proteomes" id="UP000292052">
    <property type="component" value="Unassembled WGS sequence"/>
</dbReference>
<dbReference type="GO" id="GO:0016020">
    <property type="term" value="C:membrane"/>
    <property type="evidence" value="ECO:0007669"/>
    <property type="project" value="UniProtKB-SubCell"/>
</dbReference>
<evidence type="ECO:0000256" key="4">
    <source>
        <dbReference type="ARBA" id="ARBA00023136"/>
    </source>
</evidence>
<dbReference type="InterPro" id="IPR020846">
    <property type="entry name" value="MFS_dom"/>
</dbReference>
<dbReference type="Pfam" id="PF00083">
    <property type="entry name" value="Sugar_tr"/>
    <property type="match status" value="2"/>
</dbReference>
<feature type="transmembrane region" description="Helical" evidence="6">
    <location>
        <begin position="398"/>
        <end position="418"/>
    </location>
</feature>
<feature type="transmembrane region" description="Helical" evidence="6">
    <location>
        <begin position="86"/>
        <end position="106"/>
    </location>
</feature>
<keyword evidence="9" id="KW-1185">Reference proteome</keyword>
<dbReference type="InterPro" id="IPR005828">
    <property type="entry name" value="MFS_sugar_transport-like"/>
</dbReference>
<proteinExistence type="predicted"/>
<evidence type="ECO:0000256" key="1">
    <source>
        <dbReference type="ARBA" id="ARBA00004141"/>
    </source>
</evidence>
<keyword evidence="3 6" id="KW-1133">Transmembrane helix</keyword>
<evidence type="ECO:0000256" key="5">
    <source>
        <dbReference type="ARBA" id="ARBA00023180"/>
    </source>
</evidence>
<sequence>ILENEKKIREEKEREDRFNETLGSCGSLSRYESKSFKNLLPQMLASAIGGLFHVVVGISLAYSAILLPQLNYEDSDLKVTKSQESWIASVITITIPVSGMMCGFLMDGLGRLNTIRLAMVPAVVGWAVIATAKSVHAMIIGRIITGFAAAVIAGVVLVYLHGWLMTWRTVAWVCIVYAAVPFLLLTFIPESPAWLLAKGRNEQAKRSLDWFSRYQPQPQNRSQSFAQMQFDHLLKEQEEKERTLERSGSLSTRIRELLKPTGYKPLLILLGLFVFQQFSGIYITLFYSVTFFQEVGSEIDPYFASILIGGVRFFMSIVNTYMLKRFCRRTLILYGSAAMAVCMFVSGLYTYWIKEGVTTLHQVPVAAILLYVVASMVSLLSIPWTMTAELFPIEIRGLAHSIVYSSAYFIMFVSIQSYNNLKLAFSGVAGLQWFFAVTSLAGLVYAYVLLPEAHGVKLADIQDYFRYNNIYIGGVRTKESVQRKLNREQKEELMKSNV</sequence>
<feature type="transmembrane region" description="Helical" evidence="6">
    <location>
        <begin position="301"/>
        <end position="319"/>
    </location>
</feature>
<evidence type="ECO:0000256" key="3">
    <source>
        <dbReference type="ARBA" id="ARBA00022989"/>
    </source>
</evidence>
<keyword evidence="2 6" id="KW-0812">Transmembrane</keyword>
<comment type="subcellular location">
    <subcellularLocation>
        <location evidence="1">Membrane</location>
        <topology evidence="1">Multi-pass membrane protein</topology>
    </subcellularLocation>
</comment>
<evidence type="ECO:0000313" key="8">
    <source>
        <dbReference type="EMBL" id="RZC37903.1"/>
    </source>
</evidence>
<dbReference type="Gene3D" id="1.20.1250.20">
    <property type="entry name" value="MFS general substrate transporter like domains"/>
    <property type="match status" value="2"/>
</dbReference>
<dbReference type="OrthoDB" id="6612291at2759"/>
<evidence type="ECO:0000256" key="6">
    <source>
        <dbReference type="SAM" id="Phobius"/>
    </source>
</evidence>
<dbReference type="SUPFAM" id="SSF103473">
    <property type="entry name" value="MFS general substrate transporter"/>
    <property type="match status" value="1"/>
</dbReference>
<evidence type="ECO:0000313" key="9">
    <source>
        <dbReference type="Proteomes" id="UP000292052"/>
    </source>
</evidence>
<dbReference type="PANTHER" id="PTHR48021:SF24">
    <property type="entry name" value="MAJOR FACILITATOR SUPERFAMILY (MFS) PROFILE DOMAIN-CONTAINING PROTEIN"/>
    <property type="match status" value="1"/>
</dbReference>
<dbReference type="GO" id="GO:0022857">
    <property type="term" value="F:transmembrane transporter activity"/>
    <property type="evidence" value="ECO:0007669"/>
    <property type="project" value="InterPro"/>
</dbReference>
<dbReference type="InterPro" id="IPR036259">
    <property type="entry name" value="MFS_trans_sf"/>
</dbReference>
<dbReference type="AlphaFoldDB" id="A0A482VZ67"/>
<reference evidence="8 9" key="1">
    <citation type="submission" date="2017-03" db="EMBL/GenBank/DDBJ databases">
        <title>Genome of the blue death feigning beetle - Asbolus verrucosus.</title>
        <authorList>
            <person name="Rider S.D."/>
        </authorList>
    </citation>
    <scope>NUCLEOTIDE SEQUENCE [LARGE SCALE GENOMIC DNA]</scope>
    <source>
        <strain evidence="8">Butters</strain>
        <tissue evidence="8">Head and leg muscle</tissue>
    </source>
</reference>
<feature type="non-terminal residue" evidence="8">
    <location>
        <position position="498"/>
    </location>
</feature>
<organism evidence="8 9">
    <name type="scientific">Asbolus verrucosus</name>
    <name type="common">Desert ironclad beetle</name>
    <dbReference type="NCBI Taxonomy" id="1661398"/>
    <lineage>
        <taxon>Eukaryota</taxon>
        <taxon>Metazoa</taxon>
        <taxon>Ecdysozoa</taxon>
        <taxon>Arthropoda</taxon>
        <taxon>Hexapoda</taxon>
        <taxon>Insecta</taxon>
        <taxon>Pterygota</taxon>
        <taxon>Neoptera</taxon>
        <taxon>Endopterygota</taxon>
        <taxon>Coleoptera</taxon>
        <taxon>Polyphaga</taxon>
        <taxon>Cucujiformia</taxon>
        <taxon>Tenebrionidae</taxon>
        <taxon>Pimeliinae</taxon>
        <taxon>Asbolus</taxon>
    </lineage>
</organism>
<protein>
    <submittedName>
        <fullName evidence="8">Facilitated trehalose transporter Tret1-2-like</fullName>
    </submittedName>
</protein>
<feature type="transmembrane region" description="Helical" evidence="6">
    <location>
        <begin position="143"/>
        <end position="164"/>
    </location>
</feature>
<dbReference type="STRING" id="1661398.A0A482VZ67"/>
<feature type="transmembrane region" description="Helical" evidence="6">
    <location>
        <begin position="430"/>
        <end position="450"/>
    </location>
</feature>
<feature type="non-terminal residue" evidence="8">
    <location>
        <position position="1"/>
    </location>
</feature>
<dbReference type="PANTHER" id="PTHR48021">
    <property type="match status" value="1"/>
</dbReference>
<dbReference type="PROSITE" id="PS50850">
    <property type="entry name" value="MFS"/>
    <property type="match status" value="1"/>
</dbReference>
<feature type="transmembrane region" description="Helical" evidence="6">
    <location>
        <begin position="331"/>
        <end position="353"/>
    </location>
</feature>
<feature type="transmembrane region" description="Helical" evidence="6">
    <location>
        <begin position="365"/>
        <end position="386"/>
    </location>
</feature>
<dbReference type="PRINTS" id="PR00171">
    <property type="entry name" value="SUGRTRNSPORT"/>
</dbReference>
<dbReference type="EMBL" id="QDEB01048138">
    <property type="protein sequence ID" value="RZC37903.1"/>
    <property type="molecule type" value="Genomic_DNA"/>
</dbReference>
<evidence type="ECO:0000256" key="2">
    <source>
        <dbReference type="ARBA" id="ARBA00022692"/>
    </source>
</evidence>
<gene>
    <name evidence="8" type="ORF">BDFB_008474</name>
</gene>